<dbReference type="RefSeq" id="WP_087148205.1">
    <property type="nucleotide sequence ID" value="NZ_FUKJ01000420.1"/>
</dbReference>
<accession>A0A1R4HGP3</accession>
<protein>
    <submittedName>
        <fullName evidence="1">Uncharacterized protein</fullName>
    </submittedName>
</protein>
<dbReference type="AlphaFoldDB" id="A0A1R4HGP3"/>
<dbReference type="EMBL" id="FUKJ01000420">
    <property type="protein sequence ID" value="SJM95418.1"/>
    <property type="molecule type" value="Genomic_DNA"/>
</dbReference>
<name>A0A1R4HGP3_9GAMM</name>
<evidence type="ECO:0000313" key="1">
    <source>
        <dbReference type="EMBL" id="SJM95418.1"/>
    </source>
</evidence>
<keyword evidence="2" id="KW-1185">Reference proteome</keyword>
<dbReference type="Proteomes" id="UP000195442">
    <property type="component" value="Unassembled WGS sequence"/>
</dbReference>
<evidence type="ECO:0000313" key="2">
    <source>
        <dbReference type="Proteomes" id="UP000195442"/>
    </source>
</evidence>
<dbReference type="OrthoDB" id="5772917at2"/>
<gene>
    <name evidence="1" type="ORF">CRENPOLYSF2_560002</name>
</gene>
<organism evidence="1 2">
    <name type="scientific">Crenothrix polyspora</name>
    <dbReference type="NCBI Taxonomy" id="360316"/>
    <lineage>
        <taxon>Bacteria</taxon>
        <taxon>Pseudomonadati</taxon>
        <taxon>Pseudomonadota</taxon>
        <taxon>Gammaproteobacteria</taxon>
        <taxon>Methylococcales</taxon>
        <taxon>Crenotrichaceae</taxon>
        <taxon>Crenothrix</taxon>
    </lineage>
</organism>
<sequence>MNLAETIYQKSLDLPEDKAVEVIDFIDFLKNRTRPNQPGLHDINHHAGKLALSCLDLIKEDIGVIENAPSDLSTNPAYLKGYGE</sequence>
<proteinExistence type="predicted"/>
<reference evidence="2" key="1">
    <citation type="submission" date="2017-02" db="EMBL/GenBank/DDBJ databases">
        <authorList>
            <person name="Daims H."/>
        </authorList>
    </citation>
    <scope>NUCLEOTIDE SEQUENCE [LARGE SCALE GENOMIC DNA]</scope>
</reference>